<dbReference type="Proteomes" id="UP001249851">
    <property type="component" value="Unassembled WGS sequence"/>
</dbReference>
<dbReference type="PANTHER" id="PTHR35518">
    <property type="entry name" value="MAINTENANCE OF TELOMOERE CAPPING"/>
    <property type="match status" value="1"/>
</dbReference>
<reference evidence="7" key="1">
    <citation type="journal article" date="2023" name="G3 (Bethesda)">
        <title>Whole genome assembly and annotation of the endangered Caribbean coral Acropora cervicornis.</title>
        <authorList>
            <person name="Selwyn J.D."/>
            <person name="Vollmer S.V."/>
        </authorList>
    </citation>
    <scope>NUCLEOTIDE SEQUENCE</scope>
    <source>
        <strain evidence="7">K2</strain>
    </source>
</reference>
<feature type="signal peptide" evidence="5">
    <location>
        <begin position="1"/>
        <end position="31"/>
    </location>
</feature>
<organism evidence="7 8">
    <name type="scientific">Acropora cervicornis</name>
    <name type="common">Staghorn coral</name>
    <dbReference type="NCBI Taxonomy" id="6130"/>
    <lineage>
        <taxon>Eukaryota</taxon>
        <taxon>Metazoa</taxon>
        <taxon>Cnidaria</taxon>
        <taxon>Anthozoa</taxon>
        <taxon>Hexacorallia</taxon>
        <taxon>Scleractinia</taxon>
        <taxon>Astrocoeniina</taxon>
        <taxon>Acroporidae</taxon>
        <taxon>Acropora</taxon>
    </lineage>
</organism>
<dbReference type="InterPro" id="IPR017946">
    <property type="entry name" value="PLC-like_Pdiesterase_TIM-brl"/>
</dbReference>
<dbReference type="PROSITE" id="PS50041">
    <property type="entry name" value="C_TYPE_LECTIN_2"/>
    <property type="match status" value="1"/>
</dbReference>
<dbReference type="EMBL" id="JARQWQ010000053">
    <property type="protein sequence ID" value="KAK2556874.1"/>
    <property type="molecule type" value="Genomic_DNA"/>
</dbReference>
<dbReference type="InterPro" id="IPR016187">
    <property type="entry name" value="CTDL_fold"/>
</dbReference>
<gene>
    <name evidence="7" type="ORF">P5673_021087</name>
</gene>
<dbReference type="PANTHER" id="PTHR35518:SF2">
    <property type="entry name" value="MAINTENANCE OF TELOMERE CAPPING PROTEIN 6"/>
    <property type="match status" value="1"/>
</dbReference>
<evidence type="ECO:0000313" key="8">
    <source>
        <dbReference type="Proteomes" id="UP001249851"/>
    </source>
</evidence>
<feature type="chain" id="PRO_5042285209" description="C-type lectin domain-containing protein" evidence="5">
    <location>
        <begin position="32"/>
        <end position="577"/>
    </location>
</feature>
<dbReference type="InterPro" id="IPR051008">
    <property type="entry name" value="Telomere_Capping_Maintenance"/>
</dbReference>
<proteinExistence type="predicted"/>
<comment type="caution">
    <text evidence="7">The sequence shown here is derived from an EMBL/GenBank/DDBJ whole genome shotgun (WGS) entry which is preliminary data.</text>
</comment>
<protein>
    <recommendedName>
        <fullName evidence="6">C-type lectin domain-containing protein</fullName>
    </recommendedName>
</protein>
<keyword evidence="8" id="KW-1185">Reference proteome</keyword>
<dbReference type="InterPro" id="IPR001304">
    <property type="entry name" value="C-type_lectin-like"/>
</dbReference>
<evidence type="ECO:0000256" key="4">
    <source>
        <dbReference type="ARBA" id="ARBA00023136"/>
    </source>
</evidence>
<dbReference type="Gene3D" id="3.10.100.10">
    <property type="entry name" value="Mannose-Binding Protein A, subunit A"/>
    <property type="match status" value="1"/>
</dbReference>
<reference evidence="7" key="2">
    <citation type="journal article" date="2023" name="Science">
        <title>Genomic signatures of disease resistance in endangered staghorn corals.</title>
        <authorList>
            <person name="Vollmer S.V."/>
            <person name="Selwyn J.D."/>
            <person name="Despard B.A."/>
            <person name="Roesel C.L."/>
        </authorList>
    </citation>
    <scope>NUCLEOTIDE SEQUENCE</scope>
    <source>
        <strain evidence="7">K2</strain>
    </source>
</reference>
<comment type="subcellular location">
    <subcellularLocation>
        <location evidence="1">Membrane</location>
    </subcellularLocation>
</comment>
<evidence type="ECO:0000256" key="1">
    <source>
        <dbReference type="ARBA" id="ARBA00004370"/>
    </source>
</evidence>
<evidence type="ECO:0000256" key="3">
    <source>
        <dbReference type="ARBA" id="ARBA00022989"/>
    </source>
</evidence>
<evidence type="ECO:0000256" key="5">
    <source>
        <dbReference type="SAM" id="SignalP"/>
    </source>
</evidence>
<feature type="domain" description="C-type lectin" evidence="6">
    <location>
        <begin position="474"/>
        <end position="512"/>
    </location>
</feature>
<evidence type="ECO:0000256" key="2">
    <source>
        <dbReference type="ARBA" id="ARBA00022692"/>
    </source>
</evidence>
<evidence type="ECO:0000313" key="7">
    <source>
        <dbReference type="EMBL" id="KAK2556874.1"/>
    </source>
</evidence>
<dbReference type="GO" id="GO:0006629">
    <property type="term" value="P:lipid metabolic process"/>
    <property type="evidence" value="ECO:0007669"/>
    <property type="project" value="InterPro"/>
</dbReference>
<dbReference type="GO" id="GO:0016020">
    <property type="term" value="C:membrane"/>
    <property type="evidence" value="ECO:0007669"/>
    <property type="project" value="UniProtKB-SubCell"/>
</dbReference>
<dbReference type="GO" id="GO:0008081">
    <property type="term" value="F:phosphoric diester hydrolase activity"/>
    <property type="evidence" value="ECO:0007669"/>
    <property type="project" value="InterPro"/>
</dbReference>
<keyword evidence="4" id="KW-0472">Membrane</keyword>
<dbReference type="SUPFAM" id="SSF51695">
    <property type="entry name" value="PLC-like phosphodiesterases"/>
    <property type="match status" value="1"/>
</dbReference>
<keyword evidence="3" id="KW-1133">Transmembrane helix</keyword>
<accession>A0AAD9Q8V9</accession>
<keyword evidence="2" id="KW-0812">Transmembrane</keyword>
<dbReference type="SUPFAM" id="SSF56436">
    <property type="entry name" value="C-type lectin-like"/>
    <property type="match status" value="1"/>
</dbReference>
<name>A0AAD9Q8V9_ACRCE</name>
<sequence length="577" mass="65997">MEACGHAKSFPFKQVLLIFIVFYFSSKDSHAVSFCYQAREHLADSLEADIQEYAHHFSKPTTSSPLKNYVDQPRMLYTLAKTAELAAEEFGARLKKTFRLRHVVNLKMLHNNVNTSTFWFHVVAFEDERFLTEVSFQAEIPSRDLQKNEFNSREIKLSEFERIQGTSAEETCDQLSGRASCKCGKLGRCDKGTAKISPGLAFALKTQREIQVDKAFDQIQMVSAHNAFNDRADGYGIFDDCPWPPPYNHTCLSLANQEFSFTDLLDMGVRGLEIDPWWCFGRMSMSHDKGKAYRGCAPWDRKYDDGIKEIGKWVHKPENSDEIIRLYFEDGPTHTYGHDHLINDPIAQFLGDRVLTPNDCKYFPGRWPTAKEMREINKTVVIAGADQHGGDYIFNLYWNEMTRNDFVKKKNCSAINPDKPSRVYCDSTEYLFFWNGPEETGVIRDFLQFMKCGVTYPAADQVNPVLLATAVFTWAKGEPSKPLTRESCVHLSGQTQRWFVSNCQEKRLFACQSIKNHKEWVTSSASGVYTKPTCPDGYKFSIPHDGLEHQMLVNAISGRDVWINISPYIDLLGSYEI</sequence>
<dbReference type="AlphaFoldDB" id="A0AAD9Q8V9"/>
<evidence type="ECO:0000259" key="6">
    <source>
        <dbReference type="PROSITE" id="PS50041"/>
    </source>
</evidence>
<dbReference type="InterPro" id="IPR016186">
    <property type="entry name" value="C-type_lectin-like/link_sf"/>
</dbReference>
<dbReference type="Gene3D" id="3.20.20.190">
    <property type="entry name" value="Phosphatidylinositol (PI) phosphodiesterase"/>
    <property type="match status" value="1"/>
</dbReference>
<keyword evidence="5" id="KW-0732">Signal</keyword>